<reference evidence="1" key="2">
    <citation type="submission" date="2022-01" db="EMBL/GenBank/DDBJ databases">
        <authorList>
            <person name="Yamashiro T."/>
            <person name="Shiraishi A."/>
            <person name="Satake H."/>
            <person name="Nakayama K."/>
        </authorList>
    </citation>
    <scope>NUCLEOTIDE SEQUENCE</scope>
</reference>
<protein>
    <submittedName>
        <fullName evidence="1">Uncharacterized protein</fullName>
    </submittedName>
</protein>
<name>A0ABQ4YYD1_9ASTR</name>
<proteinExistence type="predicted"/>
<evidence type="ECO:0000313" key="2">
    <source>
        <dbReference type="Proteomes" id="UP001151760"/>
    </source>
</evidence>
<sequence>MDLKTAQIATTAKLPILKRGEYDMWRLRIEQYFQVQNYALWDVIENGNSFKPVAQTTTNADGTSTSLIPGHVTTKEKAQKKNDVKATSMLLMILPNEHLMIFNQYKDAKTLFAAIQTRFGGNEATKKTQKTILKQMYENFSAPSIEFLDTIFNRLKKIRNKPDLDTMSFDDLYNNFKILLNKRFKELQAQAQVLRITANTQDIPSSTQVSTVITQVSTANLSDDTVYMFLASQPNGSQLVYEDLEQLHEDDIEEIDLKWQLALLSMRTRRGPRNQDCRNRNQDRSIRTVNVEETSSKSMVVIDGAGFDWSYMADKEVLTNMALMDFSDSEEFQQPKFEGYGPKSSKSVSEDISNEVRESPDAPLVEELVSDDKLEKKTIFPTVAKMEFVRPKQQEKLVRKPVKYAEMYRSQSPRGNQGNWNNQKLTAITIKGKVLLKTSLRSLNTARPVTTAHPKTTVYCARPMSCFSKSAQSTVNAVKASAYWVWRPTKLKQASACWVWRPTKLNSASITLKRHNYVDARDRSKSVMAWGTRPISQTSKPLMKDENAEDVDVHLYRSMIGSLMYLKGQPKLGIWYPKDSPFDLEAYTDSNYAGASLDRKSTIGGCQFLGSRLILWQCKKQTIVANCCGQVLWIQNQMLDYGYNFMNTKIFIDNESTICIVKNPVFHTKTKHIEIRHHFIRDSNENKLI</sequence>
<organism evidence="1 2">
    <name type="scientific">Tanacetum coccineum</name>
    <dbReference type="NCBI Taxonomy" id="301880"/>
    <lineage>
        <taxon>Eukaryota</taxon>
        <taxon>Viridiplantae</taxon>
        <taxon>Streptophyta</taxon>
        <taxon>Embryophyta</taxon>
        <taxon>Tracheophyta</taxon>
        <taxon>Spermatophyta</taxon>
        <taxon>Magnoliopsida</taxon>
        <taxon>eudicotyledons</taxon>
        <taxon>Gunneridae</taxon>
        <taxon>Pentapetalae</taxon>
        <taxon>asterids</taxon>
        <taxon>campanulids</taxon>
        <taxon>Asterales</taxon>
        <taxon>Asteraceae</taxon>
        <taxon>Asteroideae</taxon>
        <taxon>Anthemideae</taxon>
        <taxon>Anthemidinae</taxon>
        <taxon>Tanacetum</taxon>
    </lineage>
</organism>
<dbReference type="EMBL" id="BQNB010010831">
    <property type="protein sequence ID" value="GJS82535.1"/>
    <property type="molecule type" value="Genomic_DNA"/>
</dbReference>
<comment type="caution">
    <text evidence="1">The sequence shown here is derived from an EMBL/GenBank/DDBJ whole genome shotgun (WGS) entry which is preliminary data.</text>
</comment>
<dbReference type="PANTHER" id="PTHR11439:SF495">
    <property type="entry name" value="REVERSE TRANSCRIPTASE, RNA-DEPENDENT DNA POLYMERASE-RELATED"/>
    <property type="match status" value="1"/>
</dbReference>
<evidence type="ECO:0000313" key="1">
    <source>
        <dbReference type="EMBL" id="GJS82535.1"/>
    </source>
</evidence>
<dbReference type="CDD" id="cd09272">
    <property type="entry name" value="RNase_HI_RT_Ty1"/>
    <property type="match status" value="1"/>
</dbReference>
<gene>
    <name evidence="1" type="ORF">Tco_0749076</name>
</gene>
<dbReference type="Proteomes" id="UP001151760">
    <property type="component" value="Unassembled WGS sequence"/>
</dbReference>
<keyword evidence="2" id="KW-1185">Reference proteome</keyword>
<dbReference type="PANTHER" id="PTHR11439">
    <property type="entry name" value="GAG-POL-RELATED RETROTRANSPOSON"/>
    <property type="match status" value="1"/>
</dbReference>
<accession>A0ABQ4YYD1</accession>
<reference evidence="1" key="1">
    <citation type="journal article" date="2022" name="Int. J. Mol. Sci.">
        <title>Draft Genome of Tanacetum Coccineum: Genomic Comparison of Closely Related Tanacetum-Family Plants.</title>
        <authorList>
            <person name="Yamashiro T."/>
            <person name="Shiraishi A."/>
            <person name="Nakayama K."/>
            <person name="Satake H."/>
        </authorList>
    </citation>
    <scope>NUCLEOTIDE SEQUENCE</scope>
</reference>